<dbReference type="KEGG" id="mpsy:CEK71_19115"/>
<dbReference type="AlphaFoldDB" id="A0A1Z4C391"/>
<dbReference type="Proteomes" id="UP000197019">
    <property type="component" value="Chromosome"/>
</dbReference>
<accession>A0A1Z4C391</accession>
<proteinExistence type="predicted"/>
<dbReference type="RefSeq" id="WP_088620877.1">
    <property type="nucleotide sequence ID" value="NZ_CP022129.1"/>
</dbReference>
<dbReference type="EMBL" id="CP022129">
    <property type="protein sequence ID" value="ASF48007.1"/>
    <property type="molecule type" value="Genomic_DNA"/>
</dbReference>
<protein>
    <submittedName>
        <fullName evidence="2">Uncharacterized protein</fullName>
    </submittedName>
</protein>
<evidence type="ECO:0000313" key="2">
    <source>
        <dbReference type="EMBL" id="ASF48007.1"/>
    </source>
</evidence>
<gene>
    <name evidence="2" type="ORF">CEK71_19115</name>
</gene>
<organism evidence="2 3">
    <name type="scientific">Methylovulum psychrotolerans</name>
    <dbReference type="NCBI Taxonomy" id="1704499"/>
    <lineage>
        <taxon>Bacteria</taxon>
        <taxon>Pseudomonadati</taxon>
        <taxon>Pseudomonadota</taxon>
        <taxon>Gammaproteobacteria</taxon>
        <taxon>Methylococcales</taxon>
        <taxon>Methylococcaceae</taxon>
        <taxon>Methylovulum</taxon>
    </lineage>
</organism>
<name>A0A1Z4C391_9GAMM</name>
<evidence type="ECO:0000256" key="1">
    <source>
        <dbReference type="SAM" id="Phobius"/>
    </source>
</evidence>
<feature type="transmembrane region" description="Helical" evidence="1">
    <location>
        <begin position="75"/>
        <end position="102"/>
    </location>
</feature>
<keyword evidence="1" id="KW-1133">Transmembrane helix</keyword>
<keyword evidence="1" id="KW-0472">Membrane</keyword>
<keyword evidence="3" id="KW-1185">Reference proteome</keyword>
<reference evidence="2 3" key="1">
    <citation type="submission" date="2017-06" db="EMBL/GenBank/DDBJ databases">
        <title>Genome Sequencing of the methanotroph Methylovulum psychrotolerants str. HV10-M2 isolated from a high-altitude environment.</title>
        <authorList>
            <person name="Mateos-Rivera A."/>
        </authorList>
    </citation>
    <scope>NUCLEOTIDE SEQUENCE [LARGE SCALE GENOMIC DNA]</scope>
    <source>
        <strain evidence="2 3">HV10_M2</strain>
    </source>
</reference>
<dbReference type="OrthoDB" id="5571059at2"/>
<feature type="transmembrane region" description="Helical" evidence="1">
    <location>
        <begin position="12"/>
        <end position="36"/>
    </location>
</feature>
<keyword evidence="1" id="KW-0812">Transmembrane</keyword>
<evidence type="ECO:0000313" key="3">
    <source>
        <dbReference type="Proteomes" id="UP000197019"/>
    </source>
</evidence>
<sequence length="118" mass="13060">MNLTKVKCLAVFAVFAVIGFGPISPGCLIGLSVVVLRPQWFLTLSQHLYANLPAAQVAYTDITPQQTQQARVKGFLSLLALFIIDIAPVPVTPVIAFAVIIIRPLRFYHWVLRVYGPR</sequence>